<dbReference type="KEGG" id="hhy:Halhy_2261"/>
<dbReference type="eggNOG" id="ENOG5032UFP">
    <property type="taxonomic scope" value="Bacteria"/>
</dbReference>
<sequence>MAKRLTAKIANADLLEGEKLYLDRARITLPYLVQLAKAGQTIYYSNLAQQVGIPNPRNLNYVLGSIGNALIDLGDRTKNKIPPIQCLVVNKRQELPGEGIGWFITQRDFSKLTKTQKQKIVSKQLIEIYSYPHWDWVLDELGLKPVIMDLDVELKLAKNRKGGGESEHHKKFKEYIANNPSVLGLKSDLEIGQQEYLLPSADAIDVLFTEKGLKIGVEVKSIISDTADILRGLFQCVKYKHLIEAEQIVNNEVPDSRTILALQGCLPAELLTVKNLLGVEVIEKIEIPFARKK</sequence>
<dbReference type="RefSeq" id="WP_013764690.1">
    <property type="nucleotide sequence ID" value="NC_015510.1"/>
</dbReference>
<proteinExistence type="predicted"/>
<accession>F4KU43</accession>
<evidence type="ECO:0008006" key="3">
    <source>
        <dbReference type="Google" id="ProtNLM"/>
    </source>
</evidence>
<keyword evidence="2" id="KW-1185">Reference proteome</keyword>
<reference evidence="1 2" key="1">
    <citation type="journal article" date="2011" name="Stand. Genomic Sci.">
        <title>Complete genome sequence of Haliscomenobacter hydrossis type strain (O).</title>
        <authorList>
            <consortium name="US DOE Joint Genome Institute (JGI-PGF)"/>
            <person name="Daligault H."/>
            <person name="Lapidus A."/>
            <person name="Zeytun A."/>
            <person name="Nolan M."/>
            <person name="Lucas S."/>
            <person name="Del Rio T.G."/>
            <person name="Tice H."/>
            <person name="Cheng J.F."/>
            <person name="Tapia R."/>
            <person name="Han C."/>
            <person name="Goodwin L."/>
            <person name="Pitluck S."/>
            <person name="Liolios K."/>
            <person name="Pagani I."/>
            <person name="Ivanova N."/>
            <person name="Huntemann M."/>
            <person name="Mavromatis K."/>
            <person name="Mikhailova N."/>
            <person name="Pati A."/>
            <person name="Chen A."/>
            <person name="Palaniappan K."/>
            <person name="Land M."/>
            <person name="Hauser L."/>
            <person name="Brambilla E.M."/>
            <person name="Rohde M."/>
            <person name="Verbarg S."/>
            <person name="Goker M."/>
            <person name="Bristow J."/>
            <person name="Eisen J.A."/>
            <person name="Markowitz V."/>
            <person name="Hugenholtz P."/>
            <person name="Kyrpides N.C."/>
            <person name="Klenk H.P."/>
            <person name="Woyke T."/>
        </authorList>
    </citation>
    <scope>NUCLEOTIDE SEQUENCE [LARGE SCALE GENOMIC DNA]</scope>
    <source>
        <strain evidence="2">ATCC 27775 / DSM 1100 / LMG 10767 / O</strain>
    </source>
</reference>
<organism evidence="1 2">
    <name type="scientific">Haliscomenobacter hydrossis (strain ATCC 27775 / DSM 1100 / LMG 10767 / O)</name>
    <dbReference type="NCBI Taxonomy" id="760192"/>
    <lineage>
        <taxon>Bacteria</taxon>
        <taxon>Pseudomonadati</taxon>
        <taxon>Bacteroidota</taxon>
        <taxon>Saprospiria</taxon>
        <taxon>Saprospirales</taxon>
        <taxon>Haliscomenobacteraceae</taxon>
        <taxon>Haliscomenobacter</taxon>
    </lineage>
</organism>
<protein>
    <recommendedName>
        <fullName evidence="3">DUF91 domain-containing protein</fullName>
    </recommendedName>
</protein>
<name>F4KU43_HALH1</name>
<dbReference type="EMBL" id="CP002691">
    <property type="protein sequence ID" value="AEE50140.1"/>
    <property type="molecule type" value="Genomic_DNA"/>
</dbReference>
<dbReference type="HOGENOM" id="CLU_976022_0_0_10"/>
<evidence type="ECO:0000313" key="1">
    <source>
        <dbReference type="EMBL" id="AEE50140.1"/>
    </source>
</evidence>
<dbReference type="AlphaFoldDB" id="F4KU43"/>
<dbReference type="Proteomes" id="UP000008461">
    <property type="component" value="Chromosome"/>
</dbReference>
<reference key="2">
    <citation type="submission" date="2011-04" db="EMBL/GenBank/DDBJ databases">
        <title>Complete sequence of chromosome of Haliscomenobacter hydrossis DSM 1100.</title>
        <authorList>
            <consortium name="US DOE Joint Genome Institute (JGI-PGF)"/>
            <person name="Lucas S."/>
            <person name="Han J."/>
            <person name="Lapidus A."/>
            <person name="Bruce D."/>
            <person name="Goodwin L."/>
            <person name="Pitluck S."/>
            <person name="Peters L."/>
            <person name="Kyrpides N."/>
            <person name="Mavromatis K."/>
            <person name="Ivanova N."/>
            <person name="Ovchinnikova G."/>
            <person name="Pagani I."/>
            <person name="Daligault H."/>
            <person name="Detter J.C."/>
            <person name="Han C."/>
            <person name="Land M."/>
            <person name="Hauser L."/>
            <person name="Markowitz V."/>
            <person name="Cheng J.-F."/>
            <person name="Hugenholtz P."/>
            <person name="Woyke T."/>
            <person name="Wu D."/>
            <person name="Verbarg S."/>
            <person name="Frueling A."/>
            <person name="Brambilla E."/>
            <person name="Klenk H.-P."/>
            <person name="Eisen J.A."/>
        </authorList>
    </citation>
    <scope>NUCLEOTIDE SEQUENCE</scope>
    <source>
        <strain>DSM 1100</strain>
    </source>
</reference>
<evidence type="ECO:0000313" key="2">
    <source>
        <dbReference type="Proteomes" id="UP000008461"/>
    </source>
</evidence>
<gene>
    <name evidence="1" type="ordered locus">Halhy_2261</name>
</gene>